<reference evidence="2 3" key="1">
    <citation type="submission" date="2018-02" db="EMBL/GenBank/DDBJ databases">
        <title>Draft genome of wild Prunus yedoensis var. nudiflora.</title>
        <authorList>
            <person name="Baek S."/>
            <person name="Kim J.-H."/>
            <person name="Choi K."/>
            <person name="Kim G.-B."/>
            <person name="Cho A."/>
            <person name="Jang H."/>
            <person name="Shin C.-H."/>
            <person name="Yu H.-J."/>
            <person name="Mun J.-H."/>
        </authorList>
    </citation>
    <scope>NUCLEOTIDE SEQUENCE [LARGE SCALE GENOMIC DNA]</scope>
    <source>
        <strain evidence="3">cv. Jeju island</strain>
        <tissue evidence="2">Leaf</tissue>
    </source>
</reference>
<evidence type="ECO:0000313" key="3">
    <source>
        <dbReference type="Proteomes" id="UP000250321"/>
    </source>
</evidence>
<feature type="compositionally biased region" description="Basic and acidic residues" evidence="1">
    <location>
        <begin position="66"/>
        <end position="84"/>
    </location>
</feature>
<feature type="compositionally biased region" description="Polar residues" evidence="1">
    <location>
        <begin position="21"/>
        <end position="30"/>
    </location>
</feature>
<feature type="compositionally biased region" description="Basic and acidic residues" evidence="1">
    <location>
        <begin position="1"/>
        <end position="20"/>
    </location>
</feature>
<keyword evidence="3" id="KW-1185">Reference proteome</keyword>
<name>A0A314Y4X1_PRUYE</name>
<protein>
    <submittedName>
        <fullName evidence="2">Uncharacterized protein</fullName>
    </submittedName>
</protein>
<gene>
    <name evidence="2" type="ORF">Pyn_34431</name>
</gene>
<proteinExistence type="predicted"/>
<organism evidence="2 3">
    <name type="scientific">Prunus yedoensis var. nudiflora</name>
    <dbReference type="NCBI Taxonomy" id="2094558"/>
    <lineage>
        <taxon>Eukaryota</taxon>
        <taxon>Viridiplantae</taxon>
        <taxon>Streptophyta</taxon>
        <taxon>Embryophyta</taxon>
        <taxon>Tracheophyta</taxon>
        <taxon>Spermatophyta</taxon>
        <taxon>Magnoliopsida</taxon>
        <taxon>eudicotyledons</taxon>
        <taxon>Gunneridae</taxon>
        <taxon>Pentapetalae</taxon>
        <taxon>rosids</taxon>
        <taxon>fabids</taxon>
        <taxon>Rosales</taxon>
        <taxon>Rosaceae</taxon>
        <taxon>Amygdaloideae</taxon>
        <taxon>Amygdaleae</taxon>
        <taxon>Prunus</taxon>
    </lineage>
</organism>
<dbReference type="EMBL" id="PJQY01001379">
    <property type="protein sequence ID" value="PQQ03125.1"/>
    <property type="molecule type" value="Genomic_DNA"/>
</dbReference>
<dbReference type="Proteomes" id="UP000250321">
    <property type="component" value="Unassembled WGS sequence"/>
</dbReference>
<accession>A0A314Y4X1</accession>
<dbReference type="AlphaFoldDB" id="A0A314Y4X1"/>
<feature type="region of interest" description="Disordered" evidence="1">
    <location>
        <begin position="51"/>
        <end position="84"/>
    </location>
</feature>
<feature type="region of interest" description="Disordered" evidence="1">
    <location>
        <begin position="1"/>
        <end position="32"/>
    </location>
</feature>
<evidence type="ECO:0000256" key="1">
    <source>
        <dbReference type="SAM" id="MobiDB-lite"/>
    </source>
</evidence>
<comment type="caution">
    <text evidence="2">The sequence shown here is derived from an EMBL/GenBank/DDBJ whole genome shotgun (WGS) entry which is preliminary data.</text>
</comment>
<evidence type="ECO:0000313" key="2">
    <source>
        <dbReference type="EMBL" id="PQQ03125.1"/>
    </source>
</evidence>
<sequence length="84" mass="9251">MTASDAPRKKELGILEEKSAQRQSLPTTANGFLRAGNDGVEFGLSSLPTAVEGRLPRSHPLSRSEFAGERKRKEEESGRERDLL</sequence>